<reference evidence="11 12" key="1">
    <citation type="submission" date="2019-08" db="EMBL/GenBank/DDBJ databases">
        <title>Isolation and enrichment of carboxydotrophic bacteria from anaerobic sludge for the production of bio-based chemicals from syngas.</title>
        <authorList>
            <person name="Antares A.L."/>
            <person name="Moreira J."/>
            <person name="Diender M."/>
            <person name="Parshina S.N."/>
            <person name="Stams A.J.M."/>
            <person name="Alves M."/>
            <person name="Alves J.I."/>
            <person name="Sousa D.Z."/>
        </authorList>
    </citation>
    <scope>NUCLEOTIDE SEQUENCE [LARGE SCALE GENOMIC DNA]</scope>
    <source>
        <strain evidence="11 12">JM</strain>
    </source>
</reference>
<dbReference type="EMBL" id="VSLA01000028">
    <property type="protein sequence ID" value="TYC83979.1"/>
    <property type="molecule type" value="Genomic_DNA"/>
</dbReference>
<evidence type="ECO:0000313" key="12">
    <source>
        <dbReference type="Proteomes" id="UP000322619"/>
    </source>
</evidence>
<dbReference type="Gene3D" id="3.40.50.300">
    <property type="entry name" value="P-loop containing nucleotide triphosphate hydrolases"/>
    <property type="match status" value="2"/>
</dbReference>
<dbReference type="InterPro" id="IPR000212">
    <property type="entry name" value="DNA_helicase_UvrD/REP"/>
</dbReference>
<evidence type="ECO:0000256" key="6">
    <source>
        <dbReference type="ARBA" id="ARBA00034617"/>
    </source>
</evidence>
<dbReference type="GO" id="GO:0000725">
    <property type="term" value="P:recombinational repair"/>
    <property type="evidence" value="ECO:0007669"/>
    <property type="project" value="TreeGrafter"/>
</dbReference>
<dbReference type="Pfam" id="PF13361">
    <property type="entry name" value="UvrD_C"/>
    <property type="match status" value="1"/>
</dbReference>
<evidence type="ECO:0000313" key="11">
    <source>
        <dbReference type="EMBL" id="TYC83979.1"/>
    </source>
</evidence>
<dbReference type="InterPro" id="IPR027417">
    <property type="entry name" value="P-loop_NTPase"/>
</dbReference>
<dbReference type="EC" id="5.6.2.4" evidence="7"/>
<dbReference type="Pfam" id="PF00580">
    <property type="entry name" value="UvrD-helicase"/>
    <property type="match status" value="1"/>
</dbReference>
<evidence type="ECO:0000256" key="1">
    <source>
        <dbReference type="ARBA" id="ARBA00022741"/>
    </source>
</evidence>
<dbReference type="GO" id="GO:0005829">
    <property type="term" value="C:cytosol"/>
    <property type="evidence" value="ECO:0007669"/>
    <property type="project" value="TreeGrafter"/>
</dbReference>
<dbReference type="GO" id="GO:0016887">
    <property type="term" value="F:ATP hydrolysis activity"/>
    <property type="evidence" value="ECO:0007669"/>
    <property type="project" value="RHEA"/>
</dbReference>
<evidence type="ECO:0000256" key="2">
    <source>
        <dbReference type="ARBA" id="ARBA00022801"/>
    </source>
</evidence>
<comment type="catalytic activity">
    <reaction evidence="8">
        <text>ATP + H2O = ADP + phosphate + H(+)</text>
        <dbReference type="Rhea" id="RHEA:13065"/>
        <dbReference type="ChEBI" id="CHEBI:15377"/>
        <dbReference type="ChEBI" id="CHEBI:15378"/>
        <dbReference type="ChEBI" id="CHEBI:30616"/>
        <dbReference type="ChEBI" id="CHEBI:43474"/>
        <dbReference type="ChEBI" id="CHEBI:456216"/>
        <dbReference type="EC" id="5.6.2.4"/>
    </reaction>
</comment>
<keyword evidence="5" id="KW-0413">Isomerase</keyword>
<protein>
    <recommendedName>
        <fullName evidence="7">DNA 3'-5' helicase</fullName>
        <ecNumber evidence="7">5.6.2.4</ecNumber>
    </recommendedName>
</protein>
<feature type="binding site" evidence="9">
    <location>
        <begin position="26"/>
        <end position="33"/>
    </location>
    <ligand>
        <name>ATP</name>
        <dbReference type="ChEBI" id="CHEBI:30616"/>
    </ligand>
</feature>
<accession>A0A5D0WIE2</accession>
<keyword evidence="4 9" id="KW-0067">ATP-binding</keyword>
<dbReference type="GO" id="GO:0043138">
    <property type="term" value="F:3'-5' DNA helicase activity"/>
    <property type="evidence" value="ECO:0007669"/>
    <property type="project" value="UniProtKB-EC"/>
</dbReference>
<keyword evidence="3 9" id="KW-0347">Helicase</keyword>
<dbReference type="SUPFAM" id="SSF52540">
    <property type="entry name" value="P-loop containing nucleoside triphosphate hydrolases"/>
    <property type="match status" value="1"/>
</dbReference>
<dbReference type="AlphaFoldDB" id="A0A5D0WIE2"/>
<sequence length="471" mass="53365">MLGIKPTGKQEEVMALPANGHTVVLGTAGSGKTTIALLRAHHLASIPNGGKVLLVTFNGALVEYMRGISSTKPRKLVVENYHKFARGYLNSRGKMPSRNGILGPEEKAYYIEQAVVVLKTQYPNESTFRRPKEFFIEEITFIEKFGFASITEYKEAERIGRASSNIKRENRKWIFAVYEKYIELRKDIGRKYDWDDLAFYVVNELQDDNGVRRYSHIIVDEGQDFSPMMIKSLVQAVAEDGSFTFFGDVAQQIYGSRLSWRDSGVDTNKIWRFDMNYRNPISITAFAKAITENEYWRQDGDMIEATAQIAEGPKPILVKFSSKSSEMAWVVERAIATGKTSSTVIVCRNRADIDDFLPVLKNKGCVAIEINKETPGFAHLKKVYLTTYHAAKGLEFDNVFIPYMTDDKLPDPDTVSSAVYKEVIYADEIKLLYVAATRSKYGLYMTYSGTLSPLFPKDSVSYDFYNEEDVV</sequence>
<comment type="caution">
    <text evidence="11">The sequence shown here is derived from an EMBL/GenBank/DDBJ whole genome shotgun (WGS) entry which is preliminary data.</text>
</comment>
<dbReference type="GO" id="GO:0005524">
    <property type="term" value="F:ATP binding"/>
    <property type="evidence" value="ECO:0007669"/>
    <property type="project" value="UniProtKB-UniRule"/>
</dbReference>
<comment type="catalytic activity">
    <reaction evidence="6">
        <text>Couples ATP hydrolysis with the unwinding of duplex DNA by translocating in the 3'-5' direction.</text>
        <dbReference type="EC" id="5.6.2.4"/>
    </reaction>
</comment>
<name>A0A5D0WIE2_9FIRM</name>
<dbReference type="GO" id="GO:0003677">
    <property type="term" value="F:DNA binding"/>
    <property type="evidence" value="ECO:0007669"/>
    <property type="project" value="InterPro"/>
</dbReference>
<keyword evidence="1 9" id="KW-0547">Nucleotide-binding</keyword>
<dbReference type="PROSITE" id="PS51198">
    <property type="entry name" value="UVRD_HELICASE_ATP_BIND"/>
    <property type="match status" value="1"/>
</dbReference>
<organism evidence="11 12">
    <name type="scientific">Acetobacterium wieringae</name>
    <dbReference type="NCBI Taxonomy" id="52694"/>
    <lineage>
        <taxon>Bacteria</taxon>
        <taxon>Bacillati</taxon>
        <taxon>Bacillota</taxon>
        <taxon>Clostridia</taxon>
        <taxon>Eubacteriales</taxon>
        <taxon>Eubacteriaceae</taxon>
        <taxon>Acetobacterium</taxon>
    </lineage>
</organism>
<evidence type="ECO:0000256" key="7">
    <source>
        <dbReference type="ARBA" id="ARBA00034808"/>
    </source>
</evidence>
<dbReference type="PANTHER" id="PTHR11070">
    <property type="entry name" value="UVRD / RECB / PCRA DNA HELICASE FAMILY MEMBER"/>
    <property type="match status" value="1"/>
</dbReference>
<evidence type="ECO:0000256" key="9">
    <source>
        <dbReference type="PROSITE-ProRule" id="PRU00560"/>
    </source>
</evidence>
<dbReference type="InterPro" id="IPR014017">
    <property type="entry name" value="DNA_helicase_UvrD-like_C"/>
</dbReference>
<evidence type="ECO:0000256" key="5">
    <source>
        <dbReference type="ARBA" id="ARBA00023235"/>
    </source>
</evidence>
<evidence type="ECO:0000256" key="8">
    <source>
        <dbReference type="ARBA" id="ARBA00048988"/>
    </source>
</evidence>
<dbReference type="Proteomes" id="UP000322619">
    <property type="component" value="Unassembled WGS sequence"/>
</dbReference>
<proteinExistence type="predicted"/>
<gene>
    <name evidence="11" type="ORF">FXB42_14830</name>
</gene>
<evidence type="ECO:0000256" key="4">
    <source>
        <dbReference type="ARBA" id="ARBA00022840"/>
    </source>
</evidence>
<dbReference type="PANTHER" id="PTHR11070:SF3">
    <property type="entry name" value="DNA 3'-5' HELICASE"/>
    <property type="match status" value="1"/>
</dbReference>
<feature type="domain" description="UvrD-like helicase ATP-binding" evidence="10">
    <location>
        <begin position="5"/>
        <end position="299"/>
    </location>
</feature>
<dbReference type="InterPro" id="IPR014016">
    <property type="entry name" value="UvrD-like_ATP-bd"/>
</dbReference>
<evidence type="ECO:0000259" key="10">
    <source>
        <dbReference type="PROSITE" id="PS51198"/>
    </source>
</evidence>
<evidence type="ECO:0000256" key="3">
    <source>
        <dbReference type="ARBA" id="ARBA00022806"/>
    </source>
</evidence>
<keyword evidence="2 9" id="KW-0378">Hydrolase</keyword>